<evidence type="ECO:0000313" key="1">
    <source>
        <dbReference type="EMBL" id="CAH3041813.1"/>
    </source>
</evidence>
<dbReference type="AlphaFoldDB" id="A0AAU9VZ95"/>
<name>A0AAU9VZ95_9CNID</name>
<protein>
    <recommendedName>
        <fullName evidence="3">Nuclease HARBI1</fullName>
    </recommendedName>
</protein>
<reference evidence="1 2" key="1">
    <citation type="submission" date="2022-05" db="EMBL/GenBank/DDBJ databases">
        <authorList>
            <consortium name="Genoscope - CEA"/>
            <person name="William W."/>
        </authorList>
    </citation>
    <scope>NUCLEOTIDE SEQUENCE [LARGE SCALE GENOMIC DNA]</scope>
</reference>
<accession>A0AAU9VZ95</accession>
<evidence type="ECO:0000313" key="2">
    <source>
        <dbReference type="Proteomes" id="UP001159428"/>
    </source>
</evidence>
<comment type="caution">
    <text evidence="1">The sequence shown here is derived from an EMBL/GenBank/DDBJ whole genome shotgun (WGS) entry which is preliminary data.</text>
</comment>
<dbReference type="EMBL" id="CALNXJ010000006">
    <property type="protein sequence ID" value="CAH3041813.1"/>
    <property type="molecule type" value="Genomic_DNA"/>
</dbReference>
<sequence length="157" mass="17602">MNSWFEIHYNDPLIPDDYFKEQLWVRKETFEVILNHLNPHLTRQDTAMHDCIPPEKVLAIGLYRLSHGNSLVSIGPTFNVGKSIVIEAVQDVVNALFDASDQFIKFPTTPAETAASIETFRENTRSELVNVAGAIDGTHIKIITPVVVSNTISLSRQ</sequence>
<organism evidence="1 2">
    <name type="scientific">Pocillopora meandrina</name>
    <dbReference type="NCBI Taxonomy" id="46732"/>
    <lineage>
        <taxon>Eukaryota</taxon>
        <taxon>Metazoa</taxon>
        <taxon>Cnidaria</taxon>
        <taxon>Anthozoa</taxon>
        <taxon>Hexacorallia</taxon>
        <taxon>Scleractinia</taxon>
        <taxon>Astrocoeniina</taxon>
        <taxon>Pocilloporidae</taxon>
        <taxon>Pocillopora</taxon>
    </lineage>
</organism>
<evidence type="ECO:0008006" key="3">
    <source>
        <dbReference type="Google" id="ProtNLM"/>
    </source>
</evidence>
<dbReference type="Proteomes" id="UP001159428">
    <property type="component" value="Unassembled WGS sequence"/>
</dbReference>
<gene>
    <name evidence="1" type="ORF">PMEA_00028397</name>
</gene>
<proteinExistence type="predicted"/>
<keyword evidence="2" id="KW-1185">Reference proteome</keyword>